<dbReference type="Pfam" id="PF02518">
    <property type="entry name" value="HATPase_c"/>
    <property type="match status" value="1"/>
</dbReference>
<dbReference type="InterPro" id="IPR036097">
    <property type="entry name" value="HisK_dim/P_sf"/>
</dbReference>
<dbReference type="GO" id="GO:0006355">
    <property type="term" value="P:regulation of DNA-templated transcription"/>
    <property type="evidence" value="ECO:0007669"/>
    <property type="project" value="InterPro"/>
</dbReference>
<accession>A0A6B3LBU2</accession>
<evidence type="ECO:0000256" key="7">
    <source>
        <dbReference type="ARBA" id="ARBA00022840"/>
    </source>
</evidence>
<keyword evidence="5" id="KW-0547">Nucleotide-binding</keyword>
<feature type="compositionally biased region" description="Basic and acidic residues" evidence="9">
    <location>
        <begin position="395"/>
        <end position="414"/>
    </location>
</feature>
<evidence type="ECO:0000256" key="9">
    <source>
        <dbReference type="SAM" id="MobiDB-lite"/>
    </source>
</evidence>
<dbReference type="SMART" id="SM00388">
    <property type="entry name" value="HisKA"/>
    <property type="match status" value="1"/>
</dbReference>
<dbReference type="GO" id="GO:0000155">
    <property type="term" value="F:phosphorelay sensor kinase activity"/>
    <property type="evidence" value="ECO:0007669"/>
    <property type="project" value="InterPro"/>
</dbReference>
<dbReference type="Gene3D" id="3.30.565.10">
    <property type="entry name" value="Histidine kinase-like ATPase, C-terminal domain"/>
    <property type="match status" value="1"/>
</dbReference>
<dbReference type="SMART" id="SM00387">
    <property type="entry name" value="HATPase_c"/>
    <property type="match status" value="1"/>
</dbReference>
<evidence type="ECO:0000313" key="11">
    <source>
        <dbReference type="Proteomes" id="UP000475117"/>
    </source>
</evidence>
<dbReference type="Gene3D" id="3.30.450.20">
    <property type="entry name" value="PAS domain"/>
    <property type="match status" value="1"/>
</dbReference>
<dbReference type="EMBL" id="CP066776">
    <property type="protein sequence ID" value="QQL45326.1"/>
    <property type="molecule type" value="Genomic_DNA"/>
</dbReference>
<feature type="region of interest" description="Disordered" evidence="9">
    <location>
        <begin position="387"/>
        <end position="414"/>
    </location>
</feature>
<dbReference type="Pfam" id="PF00512">
    <property type="entry name" value="HisKA"/>
    <property type="match status" value="1"/>
</dbReference>
<sequence>MKTGFFDKLIERVDRLDPAQVQDTLLRLLRERGFMESVFQAMQEGVLVLDLEGTITYLNDSACTLFGMLEDQALGQSVAGRIHGLDWATLVDERRVVSRDLEVTYPDHRFLNFYLAPIGGGEDESELVGYVMLVRDVTRDRQVEERKLESDRESMMTLLAAGVAHELGNPLNSLTIHLQLLERKMRKLPAELREELGGLVKTAQDEIKRLDFIIDQFLHAVRPTSPQREWCDINRLVEDAVHFLRPEFDANDCEISCDLEAGLPGLEVDPNQITQALYNVLRNAMQATSQTVAPVRKVRVATSTDDVAVSIAIRDNGPGIPSENMGKIFQPYFTTKAGGTGLGLMIVRRIVRDHGGDITLDSQRDRGMNVVLNLPLAQPRMRYLESSEGTAAEEPMQHESRRRAIDVDVSIEHD</sequence>
<dbReference type="GO" id="GO:0005524">
    <property type="term" value="F:ATP binding"/>
    <property type="evidence" value="ECO:0007669"/>
    <property type="project" value="UniProtKB-KW"/>
</dbReference>
<keyword evidence="8" id="KW-0902">Two-component regulatory system</keyword>
<evidence type="ECO:0000313" key="10">
    <source>
        <dbReference type="EMBL" id="QQL45326.1"/>
    </source>
</evidence>
<dbReference type="InterPro" id="IPR035965">
    <property type="entry name" value="PAS-like_dom_sf"/>
</dbReference>
<dbReference type="CDD" id="cd00082">
    <property type="entry name" value="HisKA"/>
    <property type="match status" value="1"/>
</dbReference>
<dbReference type="CDD" id="cd00130">
    <property type="entry name" value="PAS"/>
    <property type="match status" value="1"/>
</dbReference>
<dbReference type="SUPFAM" id="SSF55874">
    <property type="entry name" value="ATPase domain of HSP90 chaperone/DNA topoisomerase II/histidine kinase"/>
    <property type="match status" value="1"/>
</dbReference>
<dbReference type="PROSITE" id="PS50109">
    <property type="entry name" value="HIS_KIN"/>
    <property type="match status" value="1"/>
</dbReference>
<gene>
    <name evidence="10" type="ORF">G3M56_001685</name>
</gene>
<dbReference type="InterPro" id="IPR036890">
    <property type="entry name" value="HATPase_C_sf"/>
</dbReference>
<dbReference type="PROSITE" id="PS50112">
    <property type="entry name" value="PAS"/>
    <property type="match status" value="1"/>
</dbReference>
<dbReference type="PANTHER" id="PTHR43065:SF10">
    <property type="entry name" value="PEROXIDE STRESS-ACTIVATED HISTIDINE KINASE MAK3"/>
    <property type="match status" value="1"/>
</dbReference>
<dbReference type="EC" id="2.7.13.3" evidence="2"/>
<dbReference type="PRINTS" id="PR00344">
    <property type="entry name" value="BCTRLSENSOR"/>
</dbReference>
<evidence type="ECO:0000256" key="4">
    <source>
        <dbReference type="ARBA" id="ARBA00022679"/>
    </source>
</evidence>
<comment type="catalytic activity">
    <reaction evidence="1">
        <text>ATP + protein L-histidine = ADP + protein N-phospho-L-histidine.</text>
        <dbReference type="EC" id="2.7.13.3"/>
    </reaction>
</comment>
<dbReference type="InterPro" id="IPR000014">
    <property type="entry name" value="PAS"/>
</dbReference>
<keyword evidence="3" id="KW-0597">Phosphoprotein</keyword>
<dbReference type="InterPro" id="IPR003661">
    <property type="entry name" value="HisK_dim/P_dom"/>
</dbReference>
<dbReference type="AlphaFoldDB" id="A0A6B3LBU2"/>
<dbReference type="PANTHER" id="PTHR43065">
    <property type="entry name" value="SENSOR HISTIDINE KINASE"/>
    <property type="match status" value="1"/>
</dbReference>
<dbReference type="SUPFAM" id="SSF47384">
    <property type="entry name" value="Homodimeric domain of signal transducing histidine kinase"/>
    <property type="match status" value="1"/>
</dbReference>
<dbReference type="SUPFAM" id="SSF55785">
    <property type="entry name" value="PYP-like sensor domain (PAS domain)"/>
    <property type="match status" value="1"/>
</dbReference>
<dbReference type="InterPro" id="IPR013767">
    <property type="entry name" value="PAS_fold"/>
</dbReference>
<proteinExistence type="predicted"/>
<evidence type="ECO:0000256" key="5">
    <source>
        <dbReference type="ARBA" id="ARBA00022741"/>
    </source>
</evidence>
<dbReference type="Pfam" id="PF00989">
    <property type="entry name" value="PAS"/>
    <property type="match status" value="1"/>
</dbReference>
<dbReference type="Proteomes" id="UP000475117">
    <property type="component" value="Chromosome"/>
</dbReference>
<dbReference type="CDD" id="cd00075">
    <property type="entry name" value="HATPase"/>
    <property type="match status" value="1"/>
</dbReference>
<dbReference type="Gene3D" id="1.10.287.130">
    <property type="match status" value="1"/>
</dbReference>
<dbReference type="RefSeq" id="WP_164363850.1">
    <property type="nucleotide sequence ID" value="NZ_CP066776.1"/>
</dbReference>
<evidence type="ECO:0000256" key="2">
    <source>
        <dbReference type="ARBA" id="ARBA00012438"/>
    </source>
</evidence>
<name>A0A6B3LBU2_9BACT</name>
<keyword evidence="11" id="KW-1185">Reference proteome</keyword>
<dbReference type="InterPro" id="IPR003594">
    <property type="entry name" value="HATPase_dom"/>
</dbReference>
<evidence type="ECO:0000256" key="8">
    <source>
        <dbReference type="ARBA" id="ARBA00023012"/>
    </source>
</evidence>
<evidence type="ECO:0000256" key="6">
    <source>
        <dbReference type="ARBA" id="ARBA00022777"/>
    </source>
</evidence>
<dbReference type="InterPro" id="IPR005467">
    <property type="entry name" value="His_kinase_dom"/>
</dbReference>
<reference evidence="10 11" key="1">
    <citation type="submission" date="2020-12" db="EMBL/GenBank/DDBJ databases">
        <title>Sulforoseuscoccus oceanibium gen. nov., sp. nov., a representative of the phylum Verrucomicrobia with special cytoplasmic membrane, and proposal of Sulforoseuscoccusaceae fam. nov.</title>
        <authorList>
            <person name="Xi F."/>
        </authorList>
    </citation>
    <scope>NUCLEOTIDE SEQUENCE [LARGE SCALE GENOMIC DNA]</scope>
    <source>
        <strain evidence="10 11">T37</strain>
    </source>
</reference>
<dbReference type="SMART" id="SM00091">
    <property type="entry name" value="PAS"/>
    <property type="match status" value="1"/>
</dbReference>
<keyword evidence="6" id="KW-0418">Kinase</keyword>
<keyword evidence="7" id="KW-0067">ATP-binding</keyword>
<dbReference type="KEGG" id="soa:G3M56_001685"/>
<protein>
    <recommendedName>
        <fullName evidence="2">histidine kinase</fullName>
        <ecNumber evidence="2">2.7.13.3</ecNumber>
    </recommendedName>
</protein>
<keyword evidence="4" id="KW-0808">Transferase</keyword>
<dbReference type="InterPro" id="IPR004358">
    <property type="entry name" value="Sig_transdc_His_kin-like_C"/>
</dbReference>
<evidence type="ECO:0000256" key="3">
    <source>
        <dbReference type="ARBA" id="ARBA00022553"/>
    </source>
</evidence>
<dbReference type="NCBIfam" id="TIGR00229">
    <property type="entry name" value="sensory_box"/>
    <property type="match status" value="1"/>
</dbReference>
<evidence type="ECO:0000256" key="1">
    <source>
        <dbReference type="ARBA" id="ARBA00000085"/>
    </source>
</evidence>
<organism evidence="10 11">
    <name type="scientific">Sulfuriroseicoccus oceanibius</name>
    <dbReference type="NCBI Taxonomy" id="2707525"/>
    <lineage>
        <taxon>Bacteria</taxon>
        <taxon>Pseudomonadati</taxon>
        <taxon>Verrucomicrobiota</taxon>
        <taxon>Verrucomicrobiia</taxon>
        <taxon>Verrucomicrobiales</taxon>
        <taxon>Verrucomicrobiaceae</taxon>
        <taxon>Sulfuriroseicoccus</taxon>
    </lineage>
</organism>